<dbReference type="Proteomes" id="UP000315783">
    <property type="component" value="Unassembled WGS sequence"/>
</dbReference>
<dbReference type="EMBL" id="SPUK01000007">
    <property type="protein sequence ID" value="TQV95948.1"/>
    <property type="molecule type" value="Genomic_DNA"/>
</dbReference>
<accession>A0A545V2K2</accession>
<reference evidence="1 2" key="1">
    <citation type="journal article" date="2019" name="Appl. Microbiol. Biotechnol.">
        <title>Genome sequence of Isaria javanica and comparative genome analysis insights into family S53 peptidase evolution in fungal entomopathogens.</title>
        <authorList>
            <person name="Lin R."/>
            <person name="Zhang X."/>
            <person name="Xin B."/>
            <person name="Zou M."/>
            <person name="Gao Y."/>
            <person name="Qin F."/>
            <person name="Hu Q."/>
            <person name="Xie B."/>
            <person name="Cheng X."/>
        </authorList>
    </citation>
    <scope>NUCLEOTIDE SEQUENCE [LARGE SCALE GENOMIC DNA]</scope>
    <source>
        <strain evidence="1 2">IJ1G</strain>
    </source>
</reference>
<evidence type="ECO:0000313" key="1">
    <source>
        <dbReference type="EMBL" id="TQV95948.1"/>
    </source>
</evidence>
<comment type="caution">
    <text evidence="1">The sequence shown here is derived from an EMBL/GenBank/DDBJ whole genome shotgun (WGS) entry which is preliminary data.</text>
</comment>
<organism evidence="1 2">
    <name type="scientific">Cordyceps javanica</name>
    <dbReference type="NCBI Taxonomy" id="43265"/>
    <lineage>
        <taxon>Eukaryota</taxon>
        <taxon>Fungi</taxon>
        <taxon>Dikarya</taxon>
        <taxon>Ascomycota</taxon>
        <taxon>Pezizomycotina</taxon>
        <taxon>Sordariomycetes</taxon>
        <taxon>Hypocreomycetidae</taxon>
        <taxon>Hypocreales</taxon>
        <taxon>Cordycipitaceae</taxon>
        <taxon>Cordyceps</taxon>
    </lineage>
</organism>
<sequence>MSHDASLDSRRMLIIPAYNGFPPASRGHNSSSSSTPQHLFCHPVNCQLPATNHQLPTSALSSPNVIGRQLPTATCKHGLPALCKCNPRLCRVLHSSRPSSYSPSSSLFSPSPPSPSPSPAHHRCLIALASYHPHLAFVLVDRLTATTSVWARYSVYIFLFFLPFYGAPRPPLLPIPSTPSHGCGAHHCKLLLLAALLLSPHSAWLTTFFLAPNRPALLSRTPPLPRHLRRSLRRLLAHRHRHRPVTYKPTLPICVRGQKRTLGARQTCRTAPGSALPLFALSLPLSEKQPLASPGNHF</sequence>
<gene>
    <name evidence="1" type="ORF">IF1G_05777</name>
</gene>
<proteinExistence type="predicted"/>
<name>A0A545V2K2_9HYPO</name>
<keyword evidence="2" id="KW-1185">Reference proteome</keyword>
<evidence type="ECO:0000313" key="2">
    <source>
        <dbReference type="Proteomes" id="UP000315783"/>
    </source>
</evidence>
<dbReference type="AlphaFoldDB" id="A0A545V2K2"/>
<protein>
    <submittedName>
        <fullName evidence="1">Uncharacterized protein</fullName>
    </submittedName>
</protein>